<proteinExistence type="predicted"/>
<dbReference type="InterPro" id="IPR015046">
    <property type="entry name" value="LciA_Immunity-like"/>
</dbReference>
<evidence type="ECO:0000313" key="2">
    <source>
        <dbReference type="EMBL" id="CCI61706.1"/>
    </source>
</evidence>
<accession>A0AB33R3J2</accession>
<dbReference type="Pfam" id="PF08951">
    <property type="entry name" value="EntA_Immun"/>
    <property type="match status" value="1"/>
</dbReference>
<dbReference type="Gene3D" id="1.20.1440.50">
    <property type="entry name" value="Ta0600-like"/>
    <property type="match status" value="1"/>
</dbReference>
<gene>
    <name evidence="2" type="ORF">SDSE_0194</name>
</gene>
<keyword evidence="1" id="KW-0079">Bacteriocin immunity</keyword>
<dbReference type="Proteomes" id="UP000009215">
    <property type="component" value="Chromosome"/>
</dbReference>
<name>A0AB33R3J2_STREQ</name>
<dbReference type="EMBL" id="HE858529">
    <property type="protein sequence ID" value="CCI61706.1"/>
    <property type="molecule type" value="Genomic_DNA"/>
</dbReference>
<sequence length="117" mass="13532">MIDDDTTIKTLERSFAILKNKEVTEWVKQIDTILTTDDIRYNNALVKIFLKARASMEEGERDALARLSNDISWYLVLNKYEAPQPVIDFAQQIAKEPHKERGKLAFLQSLALSLIHR</sequence>
<dbReference type="GO" id="GO:0030153">
    <property type="term" value="P:bacteriocin immunity"/>
    <property type="evidence" value="ECO:0007669"/>
    <property type="project" value="UniProtKB-KW"/>
</dbReference>
<dbReference type="KEGG" id="sdc:SDSE_0194"/>
<dbReference type="InterPro" id="IPR023130">
    <property type="entry name" value="Ta0600-like_sf"/>
</dbReference>
<reference evidence="2 3" key="1">
    <citation type="submission" date="2012-05" db="EMBL/GenBank/DDBJ databases">
        <title>Complete genome sequence of a Streptococcus dysgalactiae subsp. equisimilis strain possessing Lancefield's group A antigen.</title>
        <authorList>
            <person name="Luetticken R."/>
            <person name="Bruellhoff K."/>
            <person name="Van der Linden M."/>
            <person name="Peltroche-Llacsahuanga H."/>
            <person name="Blom J."/>
            <person name="Weber-Lehmann J."/>
            <person name="Ferretti J.J."/>
            <person name="McShan W.M."/>
        </authorList>
    </citation>
    <scope>NUCLEOTIDE SEQUENCE [LARGE SCALE GENOMIC DNA]</scope>
    <source>
        <strain evidence="2 3">AC-2713</strain>
    </source>
</reference>
<dbReference type="SUPFAM" id="SSF109797">
    <property type="entry name" value="Bacteriocin immunity protein-like"/>
    <property type="match status" value="1"/>
</dbReference>
<organism evidence="2 3">
    <name type="scientific">Streptococcus dysgalactiae subsp. equisimilis AC-2713</name>
    <dbReference type="NCBI Taxonomy" id="759913"/>
    <lineage>
        <taxon>Bacteria</taxon>
        <taxon>Bacillati</taxon>
        <taxon>Bacillota</taxon>
        <taxon>Bacilli</taxon>
        <taxon>Lactobacillales</taxon>
        <taxon>Streptococcaceae</taxon>
        <taxon>Streptococcus</taxon>
    </lineage>
</organism>
<evidence type="ECO:0000256" key="1">
    <source>
        <dbReference type="ARBA" id="ARBA00023025"/>
    </source>
</evidence>
<dbReference type="AlphaFoldDB" id="A0AB33R3J2"/>
<evidence type="ECO:0008006" key="4">
    <source>
        <dbReference type="Google" id="ProtNLM"/>
    </source>
</evidence>
<protein>
    <recommendedName>
        <fullName evidence="4">Bacteriocin immunity protein</fullName>
    </recommendedName>
</protein>
<evidence type="ECO:0000313" key="3">
    <source>
        <dbReference type="Proteomes" id="UP000009215"/>
    </source>
</evidence>